<protein>
    <submittedName>
        <fullName evidence="2">HNH endonuclease</fullName>
    </submittedName>
</protein>
<keyword evidence="2" id="KW-0378">Hydrolase</keyword>
<keyword evidence="2" id="KW-0255">Endonuclease</keyword>
<dbReference type="GO" id="GO:0004519">
    <property type="term" value="F:endonuclease activity"/>
    <property type="evidence" value="ECO:0007669"/>
    <property type="project" value="UniProtKB-KW"/>
</dbReference>
<feature type="domain" description="HNH" evidence="1">
    <location>
        <begin position="44"/>
        <end position="100"/>
    </location>
</feature>
<dbReference type="AlphaFoldDB" id="A0A9X2FB34"/>
<proteinExistence type="predicted"/>
<dbReference type="GO" id="GO:0003676">
    <property type="term" value="F:nucleic acid binding"/>
    <property type="evidence" value="ECO:0007669"/>
    <property type="project" value="InterPro"/>
</dbReference>
<dbReference type="GO" id="GO:0008270">
    <property type="term" value="F:zinc ion binding"/>
    <property type="evidence" value="ECO:0007669"/>
    <property type="project" value="InterPro"/>
</dbReference>
<dbReference type="EMBL" id="JAMXLR010000009">
    <property type="protein sequence ID" value="MCO6042756.1"/>
    <property type="molecule type" value="Genomic_DNA"/>
</dbReference>
<accession>A0A9X2FB34</accession>
<name>A0A9X2FB34_9BACT</name>
<dbReference type="CDD" id="cd00085">
    <property type="entry name" value="HNHc"/>
    <property type="match status" value="1"/>
</dbReference>
<dbReference type="Proteomes" id="UP001155241">
    <property type="component" value="Unassembled WGS sequence"/>
</dbReference>
<dbReference type="InterPro" id="IPR003615">
    <property type="entry name" value="HNH_nuc"/>
</dbReference>
<dbReference type="RefSeq" id="WP_252850856.1">
    <property type="nucleotide sequence ID" value="NZ_JAMXLR010000009.1"/>
</dbReference>
<comment type="caution">
    <text evidence="2">The sequence shown here is derived from an EMBL/GenBank/DDBJ whole genome shotgun (WGS) entry which is preliminary data.</text>
</comment>
<evidence type="ECO:0000313" key="2">
    <source>
        <dbReference type="EMBL" id="MCO6042756.1"/>
    </source>
</evidence>
<reference evidence="2" key="1">
    <citation type="submission" date="2022-06" db="EMBL/GenBank/DDBJ databases">
        <title>Aeoliella straminimaris, a novel planctomycete from sediments.</title>
        <authorList>
            <person name="Vitorino I.R."/>
            <person name="Lage O.M."/>
        </authorList>
    </citation>
    <scope>NUCLEOTIDE SEQUENCE</scope>
    <source>
        <strain evidence="2">ICT_H6.2</strain>
    </source>
</reference>
<organism evidence="2 3">
    <name type="scientific">Aeoliella straminimaris</name>
    <dbReference type="NCBI Taxonomy" id="2954799"/>
    <lineage>
        <taxon>Bacteria</taxon>
        <taxon>Pseudomonadati</taxon>
        <taxon>Planctomycetota</taxon>
        <taxon>Planctomycetia</taxon>
        <taxon>Pirellulales</taxon>
        <taxon>Lacipirellulaceae</taxon>
        <taxon>Aeoliella</taxon>
    </lineage>
</organism>
<keyword evidence="2" id="KW-0540">Nuclease</keyword>
<evidence type="ECO:0000313" key="3">
    <source>
        <dbReference type="Proteomes" id="UP001155241"/>
    </source>
</evidence>
<gene>
    <name evidence="2" type="ORF">NG895_02440</name>
</gene>
<evidence type="ECO:0000259" key="1">
    <source>
        <dbReference type="Pfam" id="PF01844"/>
    </source>
</evidence>
<sequence length="119" mass="13562">MPFPDELPATEHFTEGEATRVVVNRYERDPQARALAIAHYGCQCMACSFDFEKTYGPLGHGFVHVHHLAPLAELQGEYTVDPVKDLRPVCPNCHAMLHRRSPPFTIEELQHYLKQARHA</sequence>
<dbReference type="Pfam" id="PF01844">
    <property type="entry name" value="HNH"/>
    <property type="match status" value="1"/>
</dbReference>
<keyword evidence="3" id="KW-1185">Reference proteome</keyword>
<dbReference type="InterPro" id="IPR002711">
    <property type="entry name" value="HNH"/>
</dbReference>